<dbReference type="GO" id="GO:0019781">
    <property type="term" value="F:NEDD8 activating enzyme activity"/>
    <property type="evidence" value="ECO:0007669"/>
    <property type="project" value="TreeGrafter"/>
</dbReference>
<keyword evidence="4" id="KW-0833">Ubl conjugation pathway</keyword>
<keyword evidence="7" id="KW-1185">Reference proteome</keyword>
<dbReference type="GO" id="GO:0005737">
    <property type="term" value="C:cytoplasm"/>
    <property type="evidence" value="ECO:0007669"/>
    <property type="project" value="TreeGrafter"/>
</dbReference>
<dbReference type="EMBL" id="LAVV01011707">
    <property type="protein sequence ID" value="KNZ47443.1"/>
    <property type="molecule type" value="Genomic_DNA"/>
</dbReference>
<dbReference type="OrthoDB" id="1708823at2759"/>
<name>A0A0L6UFX7_9BASI</name>
<dbReference type="FunFam" id="3.40.50.720:FF:000860">
    <property type="entry name" value="NEDD8-activating enzyme E1 regulatory subunit"/>
    <property type="match status" value="1"/>
</dbReference>
<feature type="compositionally biased region" description="Basic and acidic residues" evidence="5">
    <location>
        <begin position="465"/>
        <end position="487"/>
    </location>
</feature>
<dbReference type="PANTHER" id="PTHR10953">
    <property type="entry name" value="UBIQUITIN-ACTIVATING ENZYME E1"/>
    <property type="match status" value="1"/>
</dbReference>
<organism evidence="6 7">
    <name type="scientific">Puccinia sorghi</name>
    <dbReference type="NCBI Taxonomy" id="27349"/>
    <lineage>
        <taxon>Eukaryota</taxon>
        <taxon>Fungi</taxon>
        <taxon>Dikarya</taxon>
        <taxon>Basidiomycota</taxon>
        <taxon>Pucciniomycotina</taxon>
        <taxon>Pucciniomycetes</taxon>
        <taxon>Pucciniales</taxon>
        <taxon>Pucciniaceae</taxon>
        <taxon>Puccinia</taxon>
    </lineage>
</organism>
<dbReference type="InterPro" id="IPR045886">
    <property type="entry name" value="ThiF/MoeB/HesA"/>
</dbReference>
<evidence type="ECO:0000256" key="4">
    <source>
        <dbReference type="ARBA" id="ARBA00022786"/>
    </source>
</evidence>
<dbReference type="STRING" id="27349.A0A0L6UFX7"/>
<dbReference type="PANTHER" id="PTHR10953:SF29">
    <property type="entry name" value="NEDD8-ACTIVATING ENZYME E1 REGULATORY SUBUNIT"/>
    <property type="match status" value="1"/>
</dbReference>
<dbReference type="SUPFAM" id="SSF69572">
    <property type="entry name" value="Activating enzymes of the ubiquitin-like proteins"/>
    <property type="match status" value="1"/>
</dbReference>
<dbReference type="Proteomes" id="UP000037035">
    <property type="component" value="Unassembled WGS sequence"/>
</dbReference>
<reference evidence="6 7" key="1">
    <citation type="submission" date="2015-08" db="EMBL/GenBank/DDBJ databases">
        <title>Next Generation Sequencing and Analysis of the Genome of Puccinia sorghi L Schw, the Causal Agent of Maize Common Rust.</title>
        <authorList>
            <person name="Rochi L."/>
            <person name="Burguener G."/>
            <person name="Darino M."/>
            <person name="Turjanski A."/>
            <person name="Kreff E."/>
            <person name="Dieguez M.J."/>
            <person name="Sacco F."/>
        </authorList>
    </citation>
    <scope>NUCLEOTIDE SEQUENCE [LARGE SCALE GENOMIC DNA]</scope>
    <source>
        <strain evidence="6 7">RO10H11247</strain>
    </source>
</reference>
<dbReference type="Gene3D" id="3.40.50.720">
    <property type="entry name" value="NAD(P)-binding Rossmann-like Domain"/>
    <property type="match status" value="2"/>
</dbReference>
<evidence type="ECO:0000256" key="2">
    <source>
        <dbReference type="ARBA" id="ARBA00006868"/>
    </source>
</evidence>
<evidence type="ECO:0000313" key="6">
    <source>
        <dbReference type="EMBL" id="KNZ47443.1"/>
    </source>
</evidence>
<evidence type="ECO:0000256" key="1">
    <source>
        <dbReference type="ARBA" id="ARBA00005032"/>
    </source>
</evidence>
<feature type="compositionally biased region" description="Polar residues" evidence="5">
    <location>
        <begin position="51"/>
        <end position="60"/>
    </location>
</feature>
<comment type="caution">
    <text evidence="6">The sequence shown here is derived from an EMBL/GenBank/DDBJ whole genome shotgun (WGS) entry which is preliminary data.</text>
</comment>
<evidence type="ECO:0000256" key="3">
    <source>
        <dbReference type="ARBA" id="ARBA00015407"/>
    </source>
</evidence>
<dbReference type="InterPro" id="IPR035985">
    <property type="entry name" value="Ubiquitin-activating_enz"/>
</dbReference>
<sequence length="685" mass="78150">MRSTNPRQVLGGQSSSPGGGGLIPLLNTPVKQSGDQSSWFKNLGRLDFSQKPRSIVQSRRTSLRKSWQKRTVQTKSQHSSALAPSVLFLGSSTNKLEYNSRFDRQLRLWDSTGQQLIQDAPVKIYDCSATSAQIAKNLILSGMKLVEMFDDKEVRQSDIGHHFFLDQASLGKNRSEECCRLLNELAPSNRCPAMYNDEALDGSYFDGFDDCSGAWGWTAHICVRRLQREEDANTQHCWDFYVPTILVQTCGLVASIRLQIRELSVIQTHSESLVDLRLDCPFPSLSAFVKSFEMDRLDNHEHAHVPAVVIIIHFLDIFKSKHDGKLPQDSAQREELKQMILAEKRNADEENFDEAVGMIWKACQPTKVPAHVEELFNDPQCNRAAWWDGPFWLLVKSLREFVKQNPSHQLPLSGVLPDMKSDTKNYIQMQHIYRRQAYDDLQTFRKILLDVRQTIEDDPDDDDAAEKSDNDTSEDKGYKEYKTDMGHYTDGPELTMPSEMVKTFVKNSAHIRLIRGRRSDIDLQIFVTLLSYSRHLLPCSCYSETIQSIQVPKFAKECEPGNDDYTVTWYFAFEAMAAYRENNNGEYPGMRKGQEEQDFNTLSETVLKCLIRRGWDENEKNLPEKMQKALKEMVRSAGCELPHISSLVGGLVSQEVIKLATRQYVPMNGVCIFDGYKSSTGILEF</sequence>
<gene>
    <name evidence="6" type="ORF">VP01_638g4</name>
</gene>
<comment type="pathway">
    <text evidence="1">Protein modification; protein neddylation.</text>
</comment>
<dbReference type="AlphaFoldDB" id="A0A0L6UFX7"/>
<evidence type="ECO:0000256" key="5">
    <source>
        <dbReference type="SAM" id="MobiDB-lite"/>
    </source>
</evidence>
<dbReference type="GO" id="GO:0045116">
    <property type="term" value="P:protein neddylation"/>
    <property type="evidence" value="ECO:0007669"/>
    <property type="project" value="TreeGrafter"/>
</dbReference>
<comment type="similarity">
    <text evidence="2">Belongs to the ubiquitin-activating E1 family. ULA1 subfamily.</text>
</comment>
<protein>
    <recommendedName>
        <fullName evidence="3">NEDD8-activating enzyme E1 regulatory subunit</fullName>
    </recommendedName>
</protein>
<evidence type="ECO:0000313" key="7">
    <source>
        <dbReference type="Proteomes" id="UP000037035"/>
    </source>
</evidence>
<feature type="region of interest" description="Disordered" evidence="5">
    <location>
        <begin position="51"/>
        <end position="78"/>
    </location>
</feature>
<feature type="region of interest" description="Disordered" evidence="5">
    <location>
        <begin position="457"/>
        <end position="490"/>
    </location>
</feature>
<dbReference type="FunFam" id="3.40.50.720:FF:000475">
    <property type="entry name" value="NEDD8-activating enzyme E1 regulatory subunit"/>
    <property type="match status" value="1"/>
</dbReference>
<accession>A0A0L6UFX7</accession>
<feature type="region of interest" description="Disordered" evidence="5">
    <location>
        <begin position="1"/>
        <end position="28"/>
    </location>
</feature>
<proteinExistence type="inferred from homology"/>
<feature type="compositionally biased region" description="Polar residues" evidence="5">
    <location>
        <begin position="69"/>
        <end position="78"/>
    </location>
</feature>
<dbReference type="VEuPathDB" id="FungiDB:VP01_638g4"/>